<dbReference type="AlphaFoldDB" id="A0A1H0BWK8"/>
<reference evidence="2 3" key="1">
    <citation type="submission" date="2016-10" db="EMBL/GenBank/DDBJ databases">
        <authorList>
            <person name="de Groot N.N."/>
        </authorList>
    </citation>
    <scope>NUCLEOTIDE SEQUENCE [LARGE SCALE GENOMIC DNA]</scope>
    <source>
        <strain evidence="3">EB21,IBRC-M 10013,KCTC 4048</strain>
    </source>
</reference>
<evidence type="ECO:0000313" key="3">
    <source>
        <dbReference type="Proteomes" id="UP000199370"/>
    </source>
</evidence>
<evidence type="ECO:0000256" key="1">
    <source>
        <dbReference type="SAM" id="Coils"/>
    </source>
</evidence>
<name>A0A1H0BWK8_9EURY</name>
<organism evidence="2 3">
    <name type="scientific">Haloarchaeobius iranensis</name>
    <dbReference type="NCBI Taxonomy" id="996166"/>
    <lineage>
        <taxon>Archaea</taxon>
        <taxon>Methanobacteriati</taxon>
        <taxon>Methanobacteriota</taxon>
        <taxon>Stenosarchaea group</taxon>
        <taxon>Halobacteria</taxon>
        <taxon>Halobacteriales</taxon>
        <taxon>Halorubellaceae</taxon>
        <taxon>Haloarchaeobius</taxon>
    </lineage>
</organism>
<keyword evidence="1" id="KW-0175">Coiled coil</keyword>
<sequence length="36" mass="4280">MEELETTLEQKQERIQELEKMVEMLRINSTVGLCVK</sequence>
<accession>A0A1H0BWK8</accession>
<evidence type="ECO:0000313" key="2">
    <source>
        <dbReference type="EMBL" id="SDN50042.1"/>
    </source>
</evidence>
<gene>
    <name evidence="2" type="ORF">SAMN05192554_1503</name>
</gene>
<proteinExistence type="predicted"/>
<dbReference type="EMBL" id="FNIA01000050">
    <property type="protein sequence ID" value="SDN50042.1"/>
    <property type="molecule type" value="Genomic_DNA"/>
</dbReference>
<protein>
    <submittedName>
        <fullName evidence="2">Uncharacterized protein</fullName>
    </submittedName>
</protein>
<dbReference type="Proteomes" id="UP000199370">
    <property type="component" value="Unassembled WGS sequence"/>
</dbReference>
<keyword evidence="3" id="KW-1185">Reference proteome</keyword>
<feature type="coiled-coil region" evidence="1">
    <location>
        <begin position="1"/>
        <end position="28"/>
    </location>
</feature>